<dbReference type="EMBL" id="CAJVAP010000006">
    <property type="protein sequence ID" value="CAG7604288.1"/>
    <property type="molecule type" value="Genomic_DNA"/>
</dbReference>
<gene>
    <name evidence="1" type="ORF">LEUCIP111803_00722</name>
</gene>
<sequence>MANITVSFSEMQQAAIELGSGREEITTRLVGLQKRMQGLVASGFVTDQASAKFETAYDDYTRGAKTVIQKIAEIESFLKQTATAMGEMDAQIAAKIGG</sequence>
<reference evidence="1" key="1">
    <citation type="submission" date="2021-06" db="EMBL/GenBank/DDBJ databases">
        <authorList>
            <person name="Criscuolo A."/>
        </authorList>
    </citation>
    <scope>NUCLEOTIDE SEQUENCE</scope>
    <source>
        <strain evidence="1">CIP111803</strain>
    </source>
</reference>
<evidence type="ECO:0000313" key="1">
    <source>
        <dbReference type="EMBL" id="CAG7604288.1"/>
    </source>
</evidence>
<evidence type="ECO:0000313" key="2">
    <source>
        <dbReference type="Proteomes" id="UP000693892"/>
    </source>
</evidence>
<proteinExistence type="predicted"/>
<dbReference type="Proteomes" id="UP000693892">
    <property type="component" value="Unassembled WGS sequence"/>
</dbReference>
<accession>A0A916JVW7</accession>
<dbReference type="Pfam" id="PF06013">
    <property type="entry name" value="WXG100"/>
    <property type="match status" value="1"/>
</dbReference>
<name>A0A916JVW7_9MICO</name>
<dbReference type="RefSeq" id="WP_218114348.1">
    <property type="nucleotide sequence ID" value="NZ_CAJVAP010000006.1"/>
</dbReference>
<dbReference type="InterPro" id="IPR010310">
    <property type="entry name" value="T7SS_ESAT-6-like"/>
</dbReference>
<dbReference type="AlphaFoldDB" id="A0A916JVW7"/>
<comment type="caution">
    <text evidence="1">The sequence shown here is derived from an EMBL/GenBank/DDBJ whole genome shotgun (WGS) entry which is preliminary data.</text>
</comment>
<protein>
    <recommendedName>
        <fullName evidence="3">ESAT-6-like protein</fullName>
    </recommendedName>
</protein>
<organism evidence="1 2">
    <name type="scientific">Leucobacter soli</name>
    <dbReference type="NCBI Taxonomy" id="2812850"/>
    <lineage>
        <taxon>Bacteria</taxon>
        <taxon>Bacillati</taxon>
        <taxon>Actinomycetota</taxon>
        <taxon>Actinomycetes</taxon>
        <taxon>Micrococcales</taxon>
        <taxon>Microbacteriaceae</taxon>
        <taxon>Leucobacter</taxon>
    </lineage>
</organism>
<evidence type="ECO:0008006" key="3">
    <source>
        <dbReference type="Google" id="ProtNLM"/>
    </source>
</evidence>
<keyword evidence="2" id="KW-1185">Reference proteome</keyword>